<gene>
    <name evidence="3" type="ORF">HCN56_00105</name>
</gene>
<sequence length="990" mass="106236">MSSTSLDSPLDADSSVKGIAGLFPEGRAPATSVTCDMQEVAGYYDADPEREWQRTRSGPYHRLENEVIHHSVLADLPRASRILDLGSGPGTHALQLARRGHQVALVDLSIASLNSARARFVEAGLDGQLLGTQHAAAQHVTVPAGQFDVVLMFGPLYHLLDDADAAEAVRRAASALAPGGRLHAIFLTRTSILRDLLKRGRFAEMSALVDGGYLEHGRYQPLPRVSAEDYMPPARTHHLVEGEALLEAAGLEITDRHSLEGVAAWMRPYVDHSAADEAAFTALSRAVRSTTRLAELLEAGDHFLLSAAAARLPRADRRSRRAAGRADIVGAGGQLLAGAEGRVAFAPAVVNHQGRRLIAMAVGPADARVYAPRQLPGRAPEPWYTGGRNRVVLARLPAPGAGPVSLADARPLPTPDGCDDVTGVSLTTHRNELHAYLSARPDGGRWSIYRTISRDSGATWGPPRLILAPSTQAAATDSEHVLLPTVLHRDGTWWMWYAGRDGHHRRIHVATSPDGLTWQRHGVVVTTGPAGAPDAYAADCPAVTASTNGGLLMFYGAGSSRSLAAAHSRDGLNWRPLGLVLHRGGPDSPDSRYAFYPAVLPDGAGRVRLLYSGEDDQARWTVLDGGLLDTALLLERPAPLPLTCSIDAAVERVRSEVPGRYWEIPDDCHDDAPAYTSADGRLTQLRPSSTPVFAVSTTEGRVVIKPGRSRAFAEREHTGLQALARHLPVPATALHYRGEEATLVAQNLDGVPLRTLSNTAPDRFLRVLGELATRLVHGATATLTPRTDAAVDHSLETPAVLSGWVEDLARRLQPWSGHTLHLNGAPTQLSCGSLVHLARRSLTPAPASGWLVHTTGDLHLGNVVVHRSQPEWWVIDAEFAGLHDLDQTLAKLAGSCLKHTDLFTEAAVHERNGTLQITCQMTGAVGEQVLNSTWLLNRFDGLPLDRGRILGLLVPDLYFRLTRGEEPPAAAEGLAALALAARMTGHGAIR</sequence>
<dbReference type="EMBL" id="JAAVJD010000001">
    <property type="protein sequence ID" value="NJQ04021.1"/>
    <property type="molecule type" value="Genomic_DNA"/>
</dbReference>
<dbReference type="GO" id="GO:0032259">
    <property type="term" value="P:methylation"/>
    <property type="evidence" value="ECO:0007669"/>
    <property type="project" value="UniProtKB-KW"/>
</dbReference>
<dbReference type="Pfam" id="PF13088">
    <property type="entry name" value="BNR_2"/>
    <property type="match status" value="1"/>
</dbReference>
<feature type="domain" description="Methyltransferase" evidence="2">
    <location>
        <begin position="82"/>
        <end position="180"/>
    </location>
</feature>
<dbReference type="AlphaFoldDB" id="A0A7X6HWX8"/>
<evidence type="ECO:0000259" key="2">
    <source>
        <dbReference type="Pfam" id="PF13649"/>
    </source>
</evidence>
<dbReference type="SUPFAM" id="SSF53335">
    <property type="entry name" value="S-adenosyl-L-methionine-dependent methyltransferases"/>
    <property type="match status" value="1"/>
</dbReference>
<dbReference type="InterPro" id="IPR023296">
    <property type="entry name" value="Glyco_hydro_beta-prop_sf"/>
</dbReference>
<name>A0A7X6HWX8_9ACTN</name>
<dbReference type="InterPro" id="IPR011009">
    <property type="entry name" value="Kinase-like_dom_sf"/>
</dbReference>
<evidence type="ECO:0000313" key="3">
    <source>
        <dbReference type="EMBL" id="NJQ04021.1"/>
    </source>
</evidence>
<dbReference type="SUPFAM" id="SSF56112">
    <property type="entry name" value="Protein kinase-like (PK-like)"/>
    <property type="match status" value="1"/>
</dbReference>
<dbReference type="PANTHER" id="PTHR35279">
    <property type="match status" value="1"/>
</dbReference>
<dbReference type="SUPFAM" id="SSF75005">
    <property type="entry name" value="Arabinanase/levansucrase/invertase"/>
    <property type="match status" value="1"/>
</dbReference>
<dbReference type="GO" id="GO:0008168">
    <property type="term" value="F:methyltransferase activity"/>
    <property type="evidence" value="ECO:0007669"/>
    <property type="project" value="UniProtKB-KW"/>
</dbReference>
<evidence type="ECO:0000259" key="1">
    <source>
        <dbReference type="Pfam" id="PF13088"/>
    </source>
</evidence>
<dbReference type="CDD" id="cd15482">
    <property type="entry name" value="Sialidase_non-viral"/>
    <property type="match status" value="1"/>
</dbReference>
<evidence type="ECO:0000313" key="4">
    <source>
        <dbReference type="Proteomes" id="UP000578686"/>
    </source>
</evidence>
<dbReference type="InterPro" id="IPR011040">
    <property type="entry name" value="Sialidase"/>
</dbReference>
<proteinExistence type="predicted"/>
<dbReference type="Proteomes" id="UP000578686">
    <property type="component" value="Unassembled WGS sequence"/>
</dbReference>
<dbReference type="Pfam" id="PF13649">
    <property type="entry name" value="Methyltransf_25"/>
    <property type="match status" value="1"/>
</dbReference>
<dbReference type="RefSeq" id="WP_167967326.1">
    <property type="nucleotide sequence ID" value="NZ_BHZG01000009.1"/>
</dbReference>
<feature type="domain" description="Sialidase" evidence="1">
    <location>
        <begin position="426"/>
        <end position="578"/>
    </location>
</feature>
<comment type="caution">
    <text evidence="3">The sequence shown here is derived from an EMBL/GenBank/DDBJ whole genome shotgun (WGS) entry which is preliminary data.</text>
</comment>
<keyword evidence="4" id="KW-1185">Reference proteome</keyword>
<dbReference type="InterPro" id="IPR029063">
    <property type="entry name" value="SAM-dependent_MTases_sf"/>
</dbReference>
<protein>
    <submittedName>
        <fullName evidence="3">Methyltransferase domain-containing protein</fullName>
    </submittedName>
</protein>
<accession>A0A7X6HWX8</accession>
<dbReference type="InterPro" id="IPR041698">
    <property type="entry name" value="Methyltransf_25"/>
</dbReference>
<dbReference type="CDD" id="cd02440">
    <property type="entry name" value="AdoMet_MTases"/>
    <property type="match status" value="1"/>
</dbReference>
<dbReference type="Gene3D" id="3.40.50.150">
    <property type="entry name" value="Vaccinia Virus protein VP39"/>
    <property type="match status" value="1"/>
</dbReference>
<dbReference type="Gene3D" id="2.115.10.20">
    <property type="entry name" value="Glycosyl hydrolase domain, family 43"/>
    <property type="match status" value="2"/>
</dbReference>
<reference evidence="3 4" key="1">
    <citation type="submission" date="2020-03" db="EMBL/GenBank/DDBJ databases">
        <title>Draft genome of Streptomyces sp. ventii, isolated from the Axial Seamount in the Pacific Ocean, and resequencing of the two type strains Streptomyces lonarensis strain NCL 716 and Streptomyces bohaiensis strain 11A07.</title>
        <authorList>
            <person name="Loughran R.M."/>
            <person name="Pfannmuller K.M."/>
            <person name="Wasson B.J."/>
            <person name="Deadmond M.C."/>
            <person name="Paddock B.E."/>
            <person name="Koyack M.J."/>
            <person name="Gallegos D.A."/>
            <person name="Mitchell E.A."/>
            <person name="Ushijima B."/>
            <person name="Saw J.H."/>
            <person name="Mcphail K.L."/>
            <person name="Videau P."/>
        </authorList>
    </citation>
    <scope>NUCLEOTIDE SEQUENCE [LARGE SCALE GENOMIC DNA]</scope>
    <source>
        <strain evidence="3 4">NCL716</strain>
    </source>
</reference>
<keyword evidence="3" id="KW-0489">Methyltransferase</keyword>
<keyword evidence="3" id="KW-0808">Transferase</keyword>
<dbReference type="PANTHER" id="PTHR35279:SF1">
    <property type="entry name" value="ARABINANASE_LEVANSUCRASE_INVERTASE"/>
    <property type="match status" value="1"/>
</dbReference>
<organism evidence="3 4">
    <name type="scientific">Streptomyces lonarensis</name>
    <dbReference type="NCBI Taxonomy" id="700599"/>
    <lineage>
        <taxon>Bacteria</taxon>
        <taxon>Bacillati</taxon>
        <taxon>Actinomycetota</taxon>
        <taxon>Actinomycetes</taxon>
        <taxon>Kitasatosporales</taxon>
        <taxon>Streptomycetaceae</taxon>
        <taxon>Streptomyces</taxon>
    </lineage>
</organism>